<dbReference type="SUPFAM" id="SSF54909">
    <property type="entry name" value="Dimeric alpha+beta barrel"/>
    <property type="match status" value="1"/>
</dbReference>
<name>A0AA94HME3_9MICO</name>
<accession>A0AA94HME3</accession>
<dbReference type="Gene3D" id="3.30.70.1060">
    <property type="entry name" value="Dimeric alpha+beta barrel"/>
    <property type="match status" value="1"/>
</dbReference>
<evidence type="ECO:0000259" key="2">
    <source>
        <dbReference type="Pfam" id="PF03795"/>
    </source>
</evidence>
<dbReference type="Pfam" id="PF03795">
    <property type="entry name" value="YCII"/>
    <property type="match status" value="1"/>
</dbReference>
<protein>
    <recommendedName>
        <fullName evidence="2">YCII-related domain-containing protein</fullName>
    </recommendedName>
</protein>
<dbReference type="RefSeq" id="WP_092917244.1">
    <property type="nucleotide sequence ID" value="NZ_FOZN01000002.1"/>
</dbReference>
<dbReference type="AlphaFoldDB" id="A0AA94HME3"/>
<comment type="similarity">
    <text evidence="1">Belongs to the YciI family.</text>
</comment>
<proteinExistence type="inferred from homology"/>
<reference evidence="3 4" key="1">
    <citation type="submission" date="2016-10" db="EMBL/GenBank/DDBJ databases">
        <authorList>
            <person name="Varghese N."/>
            <person name="Submissions S."/>
        </authorList>
    </citation>
    <scope>NUCLEOTIDE SEQUENCE [LARGE SCALE GENOMIC DNA]</scope>
    <source>
        <strain evidence="3 4">IAM 15147</strain>
    </source>
</reference>
<keyword evidence="4" id="KW-1185">Reference proteome</keyword>
<evidence type="ECO:0000313" key="3">
    <source>
        <dbReference type="EMBL" id="SFS10619.1"/>
    </source>
</evidence>
<dbReference type="Proteomes" id="UP000198506">
    <property type="component" value="Unassembled WGS sequence"/>
</dbReference>
<dbReference type="InterPro" id="IPR005545">
    <property type="entry name" value="YCII"/>
</dbReference>
<organism evidence="3 4">
    <name type="scientific">Agrococcus baldri</name>
    <dbReference type="NCBI Taxonomy" id="153730"/>
    <lineage>
        <taxon>Bacteria</taxon>
        <taxon>Bacillati</taxon>
        <taxon>Actinomycetota</taxon>
        <taxon>Actinomycetes</taxon>
        <taxon>Micrococcales</taxon>
        <taxon>Microbacteriaceae</taxon>
        <taxon>Agrococcus</taxon>
    </lineage>
</organism>
<sequence length="92" mass="9818">MIAVILAFSDDPARLELRPAHRDRAAALHEQGVLLAGGPFEDQTGALLLFSTEDMTVVEAALEDDPYYSAPGVEVLTVQPWTIATGGIPGRD</sequence>
<evidence type="ECO:0000313" key="4">
    <source>
        <dbReference type="Proteomes" id="UP000198506"/>
    </source>
</evidence>
<dbReference type="EMBL" id="FOZN01000002">
    <property type="protein sequence ID" value="SFS10619.1"/>
    <property type="molecule type" value="Genomic_DNA"/>
</dbReference>
<feature type="domain" description="YCII-related" evidence="2">
    <location>
        <begin position="12"/>
        <end position="82"/>
    </location>
</feature>
<dbReference type="InterPro" id="IPR011008">
    <property type="entry name" value="Dimeric_a/b-barrel"/>
</dbReference>
<comment type="caution">
    <text evidence="3">The sequence shown here is derived from an EMBL/GenBank/DDBJ whole genome shotgun (WGS) entry which is preliminary data.</text>
</comment>
<evidence type="ECO:0000256" key="1">
    <source>
        <dbReference type="ARBA" id="ARBA00007689"/>
    </source>
</evidence>
<gene>
    <name evidence="3" type="ORF">SAMN04487783_1436</name>
</gene>